<protein>
    <submittedName>
        <fullName evidence="2">26S proteasome non-ATPase regulatory subunit 3</fullName>
    </submittedName>
</protein>
<keyword evidence="1" id="KW-1133">Transmembrane helix</keyword>
<evidence type="ECO:0000313" key="3">
    <source>
        <dbReference type="Proteomes" id="UP001567538"/>
    </source>
</evidence>
<sequence length="98" mass="11297">MTQDVEMKDPANFVSSTLPSTPEQLKGITALIETGAYTHEIPRIVRALRWTIQIMKKLNVSELSAFLNSVFVPGWGLKCILGWHLIFLKRMNKIWKWI</sequence>
<keyword evidence="3" id="KW-1185">Reference proteome</keyword>
<gene>
    <name evidence="2" type="ORF">AAHA92_25429</name>
</gene>
<keyword evidence="1" id="KW-0472">Membrane</keyword>
<comment type="caution">
    <text evidence="2">The sequence shown here is derived from an EMBL/GenBank/DDBJ whole genome shotgun (WGS) entry which is preliminary data.</text>
</comment>
<dbReference type="AlphaFoldDB" id="A0ABD1GBU1"/>
<organism evidence="2 3">
    <name type="scientific">Salvia divinorum</name>
    <name type="common">Maria pastora</name>
    <name type="synonym">Diviner's sage</name>
    <dbReference type="NCBI Taxonomy" id="28513"/>
    <lineage>
        <taxon>Eukaryota</taxon>
        <taxon>Viridiplantae</taxon>
        <taxon>Streptophyta</taxon>
        <taxon>Embryophyta</taxon>
        <taxon>Tracheophyta</taxon>
        <taxon>Spermatophyta</taxon>
        <taxon>Magnoliopsida</taxon>
        <taxon>eudicotyledons</taxon>
        <taxon>Gunneridae</taxon>
        <taxon>Pentapetalae</taxon>
        <taxon>asterids</taxon>
        <taxon>lamiids</taxon>
        <taxon>Lamiales</taxon>
        <taxon>Lamiaceae</taxon>
        <taxon>Nepetoideae</taxon>
        <taxon>Mentheae</taxon>
        <taxon>Salviinae</taxon>
        <taxon>Salvia</taxon>
        <taxon>Salvia subgen. Calosphace</taxon>
    </lineage>
</organism>
<evidence type="ECO:0000313" key="2">
    <source>
        <dbReference type="EMBL" id="KAL1541175.1"/>
    </source>
</evidence>
<dbReference type="Proteomes" id="UP001567538">
    <property type="component" value="Unassembled WGS sequence"/>
</dbReference>
<keyword evidence="1" id="KW-0812">Transmembrane</keyword>
<proteinExistence type="predicted"/>
<feature type="transmembrane region" description="Helical" evidence="1">
    <location>
        <begin position="65"/>
        <end position="88"/>
    </location>
</feature>
<keyword evidence="2" id="KW-0647">Proteasome</keyword>
<accession>A0ABD1GBU1</accession>
<dbReference type="EMBL" id="JBEAFC010000009">
    <property type="protein sequence ID" value="KAL1541175.1"/>
    <property type="molecule type" value="Genomic_DNA"/>
</dbReference>
<evidence type="ECO:0000256" key="1">
    <source>
        <dbReference type="SAM" id="Phobius"/>
    </source>
</evidence>
<reference evidence="2 3" key="1">
    <citation type="submission" date="2024-06" db="EMBL/GenBank/DDBJ databases">
        <title>A chromosome level genome sequence of Diviner's sage (Salvia divinorum).</title>
        <authorList>
            <person name="Ford S.A."/>
            <person name="Ro D.-K."/>
            <person name="Ness R.W."/>
            <person name="Phillips M.A."/>
        </authorList>
    </citation>
    <scope>NUCLEOTIDE SEQUENCE [LARGE SCALE GENOMIC DNA]</scope>
    <source>
        <strain evidence="2">SAF-2024a</strain>
        <tissue evidence="2">Leaf</tissue>
    </source>
</reference>
<dbReference type="GO" id="GO:0000502">
    <property type="term" value="C:proteasome complex"/>
    <property type="evidence" value="ECO:0007669"/>
    <property type="project" value="UniProtKB-KW"/>
</dbReference>
<name>A0ABD1GBU1_SALDI</name>